<sequence>MNEILSYQIETWAEYGFCTLLMFLRMISRIRVRGLKGLDGDDYLIPVAFVILTVMSVAAVHVSTDGHNKVPGVGPESNPIRLKIVQEDPETAEHLARGSKFFLVGWLTYPGFVWTLKLCMMFLLKRLTKGLYMARFIKPMMALIVTCYVIIVIVVCTYCRPFHKYWQVYPDPGTKCYPDTSGLYVAVLTMNLITDTLIVIIPLPVIFQARMPILKKLGMMLLLSAGVFIMVAAILRVYMSFTSKSGAAPAFWACREATVACFVVNAPPLVPMFRKSFWQKGPIDSSSYSNSRSGPSGHIPLSDRANSRFRPTNGLDTYIGRDQTVFDVESSSTEHINRPDNAIRVKKDVVIDSTSWDGDERDMKAQAVQDKWQRSS</sequence>
<protein>
    <submittedName>
        <fullName evidence="1">Uncharacterized protein</fullName>
    </submittedName>
</protein>
<dbReference type="Proteomes" id="UP001148629">
    <property type="component" value="Unassembled WGS sequence"/>
</dbReference>
<evidence type="ECO:0000313" key="1">
    <source>
        <dbReference type="EMBL" id="KAJ3544529.1"/>
    </source>
</evidence>
<comment type="caution">
    <text evidence="1">The sequence shown here is derived from an EMBL/GenBank/DDBJ whole genome shotgun (WGS) entry which is preliminary data.</text>
</comment>
<proteinExistence type="predicted"/>
<evidence type="ECO:0000313" key="2">
    <source>
        <dbReference type="Proteomes" id="UP001148629"/>
    </source>
</evidence>
<name>A0ACC1SQI4_9HYPO</name>
<accession>A0ACC1SQI4</accession>
<keyword evidence="2" id="KW-1185">Reference proteome</keyword>
<organism evidence="1 2">
    <name type="scientific">Fusarium decemcellulare</name>
    <dbReference type="NCBI Taxonomy" id="57161"/>
    <lineage>
        <taxon>Eukaryota</taxon>
        <taxon>Fungi</taxon>
        <taxon>Dikarya</taxon>
        <taxon>Ascomycota</taxon>
        <taxon>Pezizomycotina</taxon>
        <taxon>Sordariomycetes</taxon>
        <taxon>Hypocreomycetidae</taxon>
        <taxon>Hypocreales</taxon>
        <taxon>Nectriaceae</taxon>
        <taxon>Fusarium</taxon>
        <taxon>Fusarium decemcellulare species complex</taxon>
    </lineage>
</organism>
<dbReference type="EMBL" id="JANRMS010000190">
    <property type="protein sequence ID" value="KAJ3544529.1"/>
    <property type="molecule type" value="Genomic_DNA"/>
</dbReference>
<reference evidence="1" key="1">
    <citation type="submission" date="2022-08" db="EMBL/GenBank/DDBJ databases">
        <title>Genome Sequence of Fusarium decemcellulare.</title>
        <authorList>
            <person name="Buettner E."/>
        </authorList>
    </citation>
    <scope>NUCLEOTIDE SEQUENCE</scope>
    <source>
        <strain evidence="1">Babe19</strain>
    </source>
</reference>
<gene>
    <name evidence="1" type="ORF">NM208_g2988</name>
</gene>